<protein>
    <submittedName>
        <fullName evidence="1">Uncharacterized protein</fullName>
    </submittedName>
</protein>
<dbReference type="AlphaFoldDB" id="A0AAU7Q7I3"/>
<gene>
    <name evidence="1" type="ORF">ABK905_21890</name>
</gene>
<proteinExistence type="predicted"/>
<reference evidence="1" key="1">
    <citation type="submission" date="2024-06" db="EMBL/GenBank/DDBJ databases">
        <authorList>
            <person name="Coelho C."/>
            <person name="Bento M."/>
            <person name="Garcia E."/>
            <person name="Camelo A."/>
            <person name="Brandao I."/>
            <person name="Espirito Santo C."/>
            <person name="Trovao J."/>
            <person name="Verissimo A."/>
            <person name="Costa J."/>
            <person name="Tiago I."/>
        </authorList>
    </citation>
    <scope>NUCLEOTIDE SEQUENCE</scope>
    <source>
        <strain evidence="1">KWT182</strain>
    </source>
</reference>
<dbReference type="EMBL" id="CP157947">
    <property type="protein sequence ID" value="XBS69097.1"/>
    <property type="molecule type" value="Genomic_DNA"/>
</dbReference>
<name>A0AAU7Q7I3_9GAMM</name>
<organism evidence="1">
    <name type="scientific">Acerihabitans sp. KWT182</name>
    <dbReference type="NCBI Taxonomy" id="3157919"/>
    <lineage>
        <taxon>Bacteria</taxon>
        <taxon>Pseudomonadati</taxon>
        <taxon>Pseudomonadota</taxon>
        <taxon>Gammaproteobacteria</taxon>
        <taxon>Enterobacterales</taxon>
        <taxon>Pectobacteriaceae</taxon>
        <taxon>Acerihabitans</taxon>
    </lineage>
</organism>
<sequence>MFYNYGTDVPDAGCIRRRLLLLAVCARTLINAIDGGSDAVETVHGNISVNRGGEQ</sequence>
<accession>A0AAU7Q7I3</accession>
<evidence type="ECO:0000313" key="1">
    <source>
        <dbReference type="EMBL" id="XBS69097.1"/>
    </source>
</evidence>